<protein>
    <submittedName>
        <fullName evidence="1">Uncharacterized protein</fullName>
    </submittedName>
</protein>
<keyword evidence="2" id="KW-1185">Reference proteome</keyword>
<dbReference type="AlphaFoldDB" id="R7QH60"/>
<gene>
    <name evidence="1" type="ORF">CHC_T00005304001</name>
</gene>
<dbReference type="GeneID" id="17324618"/>
<proteinExistence type="predicted"/>
<dbReference type="Proteomes" id="UP000012073">
    <property type="component" value="Unassembled WGS sequence"/>
</dbReference>
<evidence type="ECO:0000313" key="2">
    <source>
        <dbReference type="Proteomes" id="UP000012073"/>
    </source>
</evidence>
<organism evidence="1 2">
    <name type="scientific">Chondrus crispus</name>
    <name type="common">Carrageen Irish moss</name>
    <name type="synonym">Polymorpha crispa</name>
    <dbReference type="NCBI Taxonomy" id="2769"/>
    <lineage>
        <taxon>Eukaryota</taxon>
        <taxon>Rhodophyta</taxon>
        <taxon>Florideophyceae</taxon>
        <taxon>Rhodymeniophycidae</taxon>
        <taxon>Gigartinales</taxon>
        <taxon>Gigartinaceae</taxon>
        <taxon>Chondrus</taxon>
    </lineage>
</organism>
<evidence type="ECO:0000313" key="1">
    <source>
        <dbReference type="EMBL" id="CDF37078.1"/>
    </source>
</evidence>
<name>R7QH60_CHOCR</name>
<accession>R7QH60</accession>
<dbReference type="RefSeq" id="XP_005716897.1">
    <property type="nucleotide sequence ID" value="XM_005716840.1"/>
</dbReference>
<dbReference type="Gramene" id="CDF37078">
    <property type="protein sequence ID" value="CDF37078"/>
    <property type="gene ID" value="CHC_T00005304001"/>
</dbReference>
<dbReference type="KEGG" id="ccp:CHC_T00005304001"/>
<reference evidence="2" key="1">
    <citation type="journal article" date="2013" name="Proc. Natl. Acad. Sci. U.S.A.">
        <title>Genome structure and metabolic features in the red seaweed Chondrus crispus shed light on evolution of the Archaeplastida.</title>
        <authorList>
            <person name="Collen J."/>
            <person name="Porcel B."/>
            <person name="Carre W."/>
            <person name="Ball S.G."/>
            <person name="Chaparro C."/>
            <person name="Tonon T."/>
            <person name="Barbeyron T."/>
            <person name="Michel G."/>
            <person name="Noel B."/>
            <person name="Valentin K."/>
            <person name="Elias M."/>
            <person name="Artiguenave F."/>
            <person name="Arun A."/>
            <person name="Aury J.M."/>
            <person name="Barbosa-Neto J.F."/>
            <person name="Bothwell J.H."/>
            <person name="Bouget F.Y."/>
            <person name="Brillet L."/>
            <person name="Cabello-Hurtado F."/>
            <person name="Capella-Gutierrez S."/>
            <person name="Charrier B."/>
            <person name="Cladiere L."/>
            <person name="Cock J.M."/>
            <person name="Coelho S.M."/>
            <person name="Colleoni C."/>
            <person name="Czjzek M."/>
            <person name="Da Silva C."/>
            <person name="Delage L."/>
            <person name="Denoeud F."/>
            <person name="Deschamps P."/>
            <person name="Dittami S.M."/>
            <person name="Gabaldon T."/>
            <person name="Gachon C.M."/>
            <person name="Groisillier A."/>
            <person name="Herve C."/>
            <person name="Jabbari K."/>
            <person name="Katinka M."/>
            <person name="Kloareg B."/>
            <person name="Kowalczyk N."/>
            <person name="Labadie K."/>
            <person name="Leblanc C."/>
            <person name="Lopez P.J."/>
            <person name="McLachlan D.H."/>
            <person name="Meslet-Cladiere L."/>
            <person name="Moustafa A."/>
            <person name="Nehr Z."/>
            <person name="Nyvall Collen P."/>
            <person name="Panaud O."/>
            <person name="Partensky F."/>
            <person name="Poulain J."/>
            <person name="Rensing S.A."/>
            <person name="Rousvoal S."/>
            <person name="Samson G."/>
            <person name="Symeonidi A."/>
            <person name="Weissenbach J."/>
            <person name="Zambounis A."/>
            <person name="Wincker P."/>
            <person name="Boyen C."/>
        </authorList>
    </citation>
    <scope>NUCLEOTIDE SEQUENCE [LARGE SCALE GENOMIC DNA]</scope>
    <source>
        <strain evidence="2">cv. Stackhouse</strain>
    </source>
</reference>
<sequence>MDKHWHISPTLAALEDGTRLCRILSQKNGLHLPRCAFSCTILKCVLQRRSPLAQKRTQAVLSPSVPPFSEYRISQVLKPKYTLIHSSG</sequence>
<dbReference type="EMBL" id="HG001813">
    <property type="protein sequence ID" value="CDF37078.1"/>
    <property type="molecule type" value="Genomic_DNA"/>
</dbReference>